<keyword evidence="2 4" id="KW-0732">Signal</keyword>
<dbReference type="InterPro" id="IPR027385">
    <property type="entry name" value="Beta-barrel_OMP"/>
</dbReference>
<gene>
    <name evidence="6" type="ORF">UY86_C0016G0002</name>
</gene>
<reference evidence="6 7" key="1">
    <citation type="journal article" date="2015" name="Nature">
        <title>rRNA introns, odd ribosomes, and small enigmatic genomes across a large radiation of phyla.</title>
        <authorList>
            <person name="Brown C.T."/>
            <person name="Hug L.A."/>
            <person name="Thomas B.C."/>
            <person name="Sharon I."/>
            <person name="Castelle C.J."/>
            <person name="Singh A."/>
            <person name="Wilkins M.J."/>
            <person name="Williams K.H."/>
            <person name="Banfield J.F."/>
        </authorList>
    </citation>
    <scope>NUCLEOTIDE SEQUENCE [LARGE SCALE GENOMIC DNA]</scope>
</reference>
<comment type="caution">
    <text evidence="6">The sequence shown here is derived from an EMBL/GenBank/DDBJ whole genome shotgun (WGS) entry which is preliminary data.</text>
</comment>
<accession>A0A0G2AWB8</accession>
<protein>
    <submittedName>
        <fullName evidence="6">Outer membrane protein Omp31</fullName>
    </submittedName>
</protein>
<name>A0A0G2AWB8_9BACT</name>
<dbReference type="PANTHER" id="PTHR34001:SF3">
    <property type="entry name" value="BLL7405 PROTEIN"/>
    <property type="match status" value="1"/>
</dbReference>
<dbReference type="GO" id="GO:0016020">
    <property type="term" value="C:membrane"/>
    <property type="evidence" value="ECO:0007669"/>
    <property type="project" value="UniProtKB-SubCell"/>
</dbReference>
<dbReference type="InterPro" id="IPR051692">
    <property type="entry name" value="OMP-like"/>
</dbReference>
<evidence type="ECO:0000313" key="6">
    <source>
        <dbReference type="EMBL" id="KKW37179.1"/>
    </source>
</evidence>
<dbReference type="Gene3D" id="2.40.160.20">
    <property type="match status" value="1"/>
</dbReference>
<evidence type="ECO:0000259" key="5">
    <source>
        <dbReference type="Pfam" id="PF13505"/>
    </source>
</evidence>
<dbReference type="EMBL" id="LCRR01000016">
    <property type="protein sequence ID" value="KKW37179.1"/>
    <property type="molecule type" value="Genomic_DNA"/>
</dbReference>
<sequence>MLKRICMAAALAAVVATAASAADSIPVPARSYKPYVAVSTVYNWSGFYAGVNGGGLWGTTYADPFSWSTQGGAFGATLGYNWQINKIVLGLEGDLDWTNASGSLIAGIDSRAHWLGTARGRVGYAFDRFMPYVTGGLAVGKGTLSIAGFGSDSQVHTGYVVGLGAEYALSRNWSVKGEYLYAGFGEKTYTIGGVAGNGKFDANVVRAGINYKF</sequence>
<keyword evidence="3" id="KW-0472">Membrane</keyword>
<comment type="subcellular location">
    <subcellularLocation>
        <location evidence="1">Membrane</location>
    </subcellularLocation>
</comment>
<dbReference type="PATRIC" id="fig|1618607.3.peg.666"/>
<feature type="domain" description="Outer membrane protein beta-barrel" evidence="5">
    <location>
        <begin position="10"/>
        <end position="213"/>
    </location>
</feature>
<organism evidence="6 7">
    <name type="scientific">Candidatus Adlerbacteria bacterium GW2011_GWB1_54_7</name>
    <dbReference type="NCBI Taxonomy" id="1618607"/>
    <lineage>
        <taxon>Bacteria</taxon>
        <taxon>Candidatus Adleribacteriota</taxon>
    </lineage>
</organism>
<evidence type="ECO:0000313" key="7">
    <source>
        <dbReference type="Proteomes" id="UP000033852"/>
    </source>
</evidence>
<dbReference type="AlphaFoldDB" id="A0A0G2AWB8"/>
<evidence type="ECO:0000256" key="2">
    <source>
        <dbReference type="ARBA" id="ARBA00022729"/>
    </source>
</evidence>
<dbReference type="Proteomes" id="UP000033852">
    <property type="component" value="Unassembled WGS sequence"/>
</dbReference>
<feature type="signal peptide" evidence="4">
    <location>
        <begin position="1"/>
        <end position="21"/>
    </location>
</feature>
<evidence type="ECO:0000256" key="1">
    <source>
        <dbReference type="ARBA" id="ARBA00004370"/>
    </source>
</evidence>
<dbReference type="SUPFAM" id="SSF56925">
    <property type="entry name" value="OMPA-like"/>
    <property type="match status" value="1"/>
</dbReference>
<dbReference type="InterPro" id="IPR011250">
    <property type="entry name" value="OMP/PagP_B-barrel"/>
</dbReference>
<evidence type="ECO:0000256" key="4">
    <source>
        <dbReference type="SAM" id="SignalP"/>
    </source>
</evidence>
<evidence type="ECO:0000256" key="3">
    <source>
        <dbReference type="ARBA" id="ARBA00023136"/>
    </source>
</evidence>
<proteinExistence type="predicted"/>
<feature type="chain" id="PRO_5002542221" evidence="4">
    <location>
        <begin position="22"/>
        <end position="213"/>
    </location>
</feature>
<dbReference type="STRING" id="1618607.UY86_C0016G0002"/>
<dbReference type="PANTHER" id="PTHR34001">
    <property type="entry name" value="BLL7405 PROTEIN"/>
    <property type="match status" value="1"/>
</dbReference>
<dbReference type="Pfam" id="PF13505">
    <property type="entry name" value="OMP_b-brl"/>
    <property type="match status" value="1"/>
</dbReference>